<organism evidence="1 2">
    <name type="scientific">Symbiodinium necroappetens</name>
    <dbReference type="NCBI Taxonomy" id="1628268"/>
    <lineage>
        <taxon>Eukaryota</taxon>
        <taxon>Sar</taxon>
        <taxon>Alveolata</taxon>
        <taxon>Dinophyceae</taxon>
        <taxon>Suessiales</taxon>
        <taxon>Symbiodiniaceae</taxon>
        <taxon>Symbiodinium</taxon>
    </lineage>
</organism>
<evidence type="ECO:0000313" key="1">
    <source>
        <dbReference type="EMBL" id="CAE7933263.1"/>
    </source>
</evidence>
<sequence length="123" mass="13093">MCNLGGKGPQRRCCTRARQREAVRLAAPAPEAAPFTGLKKKGFPARDLIEETPSPSACATSLTASKALYAQQGLSASRFIHDDPCFTTTVVFGCLLSGCRRSRLAALRLCGASHGFCLRALAH</sequence>
<name>A0A813BY74_9DINO</name>
<protein>
    <submittedName>
        <fullName evidence="1">Uncharacterized protein</fullName>
    </submittedName>
</protein>
<dbReference type="Proteomes" id="UP000601435">
    <property type="component" value="Unassembled WGS sequence"/>
</dbReference>
<evidence type="ECO:0000313" key="2">
    <source>
        <dbReference type="Proteomes" id="UP000601435"/>
    </source>
</evidence>
<comment type="caution">
    <text evidence="1">The sequence shown here is derived from an EMBL/GenBank/DDBJ whole genome shotgun (WGS) entry which is preliminary data.</text>
</comment>
<gene>
    <name evidence="1" type="ORF">SNEC2469_LOCUS32563</name>
</gene>
<keyword evidence="2" id="KW-1185">Reference proteome</keyword>
<feature type="non-terminal residue" evidence="1">
    <location>
        <position position="1"/>
    </location>
</feature>
<proteinExistence type="predicted"/>
<accession>A0A813BY74</accession>
<reference evidence="1" key="1">
    <citation type="submission" date="2021-02" db="EMBL/GenBank/DDBJ databases">
        <authorList>
            <person name="Dougan E. K."/>
            <person name="Rhodes N."/>
            <person name="Thang M."/>
            <person name="Chan C."/>
        </authorList>
    </citation>
    <scope>NUCLEOTIDE SEQUENCE</scope>
</reference>
<dbReference type="EMBL" id="CAJNJA010082697">
    <property type="protein sequence ID" value="CAE7933263.1"/>
    <property type="molecule type" value="Genomic_DNA"/>
</dbReference>
<dbReference type="AlphaFoldDB" id="A0A813BY74"/>